<evidence type="ECO:0000259" key="14">
    <source>
        <dbReference type="PROSITE" id="PS51293"/>
    </source>
</evidence>
<feature type="region of interest" description="Disordered" evidence="10">
    <location>
        <begin position="779"/>
        <end position="832"/>
    </location>
</feature>
<feature type="domain" description="SWIRM" evidence="13">
    <location>
        <begin position="209"/>
        <end position="307"/>
    </location>
</feature>
<feature type="compositionally biased region" description="Low complexity" evidence="10">
    <location>
        <begin position="817"/>
        <end position="832"/>
    </location>
</feature>
<feature type="coiled-coil region" evidence="9">
    <location>
        <begin position="730"/>
        <end position="757"/>
    </location>
</feature>
<dbReference type="PROSITE" id="PS50135">
    <property type="entry name" value="ZF_ZZ_2"/>
    <property type="match status" value="1"/>
</dbReference>
<dbReference type="InterPro" id="IPR032451">
    <property type="entry name" value="SMARCC_C"/>
</dbReference>
<dbReference type="InterPro" id="IPR009057">
    <property type="entry name" value="Homeodomain-like_sf"/>
</dbReference>
<keyword evidence="16" id="KW-1185">Reference proteome</keyword>
<reference evidence="15 16" key="1">
    <citation type="journal article" date="2008" name="Science">
        <title>The Physcomitrella genome reveals evolutionary insights into the conquest of land by plants.</title>
        <authorList>
            <person name="Rensing S."/>
            <person name="Lang D."/>
            <person name="Zimmer A."/>
            <person name="Terry A."/>
            <person name="Salamov A."/>
            <person name="Shapiro H."/>
            <person name="Nishiyama T."/>
            <person name="Perroud P.-F."/>
            <person name="Lindquist E."/>
            <person name="Kamisugi Y."/>
            <person name="Tanahashi T."/>
            <person name="Sakakibara K."/>
            <person name="Fujita T."/>
            <person name="Oishi K."/>
            <person name="Shin-I T."/>
            <person name="Kuroki Y."/>
            <person name="Toyoda A."/>
            <person name="Suzuki Y."/>
            <person name="Hashimoto A."/>
            <person name="Yamaguchi K."/>
            <person name="Sugano A."/>
            <person name="Kohara Y."/>
            <person name="Fujiyama A."/>
            <person name="Anterola A."/>
            <person name="Aoki S."/>
            <person name="Ashton N."/>
            <person name="Barbazuk W.B."/>
            <person name="Barker E."/>
            <person name="Bennetzen J."/>
            <person name="Bezanilla M."/>
            <person name="Blankenship R."/>
            <person name="Cho S.H."/>
            <person name="Dutcher S."/>
            <person name="Estelle M."/>
            <person name="Fawcett J.A."/>
            <person name="Gundlach H."/>
            <person name="Hanada K."/>
            <person name="Heyl A."/>
            <person name="Hicks K.A."/>
            <person name="Hugh J."/>
            <person name="Lohr M."/>
            <person name="Mayer K."/>
            <person name="Melkozernov A."/>
            <person name="Murata T."/>
            <person name="Nelson D."/>
            <person name="Pils B."/>
            <person name="Prigge M."/>
            <person name="Reiss B."/>
            <person name="Renner T."/>
            <person name="Rombauts S."/>
            <person name="Rushton P."/>
            <person name="Sanderfoot A."/>
            <person name="Schween G."/>
            <person name="Shiu S.-H."/>
            <person name="Stueber K."/>
            <person name="Theodoulou F.L."/>
            <person name="Tu H."/>
            <person name="Van de Peer Y."/>
            <person name="Verrier P.J."/>
            <person name="Waters E."/>
            <person name="Wood A."/>
            <person name="Yang L."/>
            <person name="Cove D."/>
            <person name="Cuming A."/>
            <person name="Hasebe M."/>
            <person name="Lucas S."/>
            <person name="Mishler D.B."/>
            <person name="Reski R."/>
            <person name="Grigoriev I."/>
            <person name="Quatrano R.S."/>
            <person name="Boore J.L."/>
        </authorList>
    </citation>
    <scope>NUCLEOTIDE SEQUENCE [LARGE SCALE GENOMIC DNA]</scope>
    <source>
        <strain evidence="15 16">cv. Gransden 2004</strain>
    </source>
</reference>
<feature type="compositionally biased region" description="Polar residues" evidence="10">
    <location>
        <begin position="623"/>
        <end position="634"/>
    </location>
</feature>
<dbReference type="SMART" id="SM00717">
    <property type="entry name" value="SANT"/>
    <property type="match status" value="1"/>
</dbReference>
<dbReference type="PROSITE" id="PS01357">
    <property type="entry name" value="ZF_ZZ_1"/>
    <property type="match status" value="1"/>
</dbReference>
<dbReference type="EnsemblPlants" id="Pp3c16_6830V3.4">
    <property type="protein sequence ID" value="Pp3c16_6830V3.4"/>
    <property type="gene ID" value="Pp3c16_6830"/>
</dbReference>
<dbReference type="InterPro" id="IPR017884">
    <property type="entry name" value="SANT_dom"/>
</dbReference>
<dbReference type="Pfam" id="PF04433">
    <property type="entry name" value="SWIRM"/>
    <property type="match status" value="1"/>
</dbReference>
<evidence type="ECO:0000313" key="16">
    <source>
        <dbReference type="Proteomes" id="UP000006727"/>
    </source>
</evidence>
<dbReference type="AlphaFoldDB" id="A0A7I4F730"/>
<dbReference type="Pfam" id="PF16495">
    <property type="entry name" value="SWIRM-assoc_1"/>
    <property type="match status" value="1"/>
</dbReference>
<gene>
    <name evidence="15" type="primary">LOC112293618</name>
</gene>
<feature type="region of interest" description="Disordered" evidence="10">
    <location>
        <begin position="497"/>
        <end position="529"/>
    </location>
</feature>
<feature type="region of interest" description="Disordered" evidence="10">
    <location>
        <begin position="937"/>
        <end position="972"/>
    </location>
</feature>
<dbReference type="GO" id="GO:0008270">
    <property type="term" value="F:zinc ion binding"/>
    <property type="evidence" value="ECO:0007669"/>
    <property type="project" value="UniProtKB-KW"/>
</dbReference>
<dbReference type="PROSITE" id="PS50090">
    <property type="entry name" value="MYB_LIKE"/>
    <property type="match status" value="1"/>
</dbReference>
<dbReference type="OMA" id="RIAASHM"/>
<keyword evidence="7" id="KW-0539">Nucleus</keyword>
<dbReference type="Gramene" id="Pp3c16_6830V3.4">
    <property type="protein sequence ID" value="Pp3c16_6830V3.4"/>
    <property type="gene ID" value="Pp3c16_6830"/>
</dbReference>
<dbReference type="FunCoup" id="A0A7I4F730">
    <property type="interactions" value="3052"/>
</dbReference>
<evidence type="ECO:0000256" key="1">
    <source>
        <dbReference type="ARBA" id="ARBA00022723"/>
    </source>
</evidence>
<dbReference type="Proteomes" id="UP000006727">
    <property type="component" value="Chromosome 16"/>
</dbReference>
<dbReference type="GeneID" id="112293618"/>
<accession>A0A7I4F730</accession>
<keyword evidence="5" id="KW-0238">DNA-binding</keyword>
<dbReference type="CDD" id="cd00167">
    <property type="entry name" value="SANT"/>
    <property type="match status" value="1"/>
</dbReference>
<evidence type="ECO:0000259" key="11">
    <source>
        <dbReference type="PROSITE" id="PS50090"/>
    </source>
</evidence>
<keyword evidence="2 8" id="KW-0863">Zinc-finger</keyword>
<evidence type="ECO:0000259" key="12">
    <source>
        <dbReference type="PROSITE" id="PS50135"/>
    </source>
</evidence>
<dbReference type="PROSITE" id="PS50934">
    <property type="entry name" value="SWIRM"/>
    <property type="match status" value="1"/>
</dbReference>
<evidence type="ECO:0000313" key="15">
    <source>
        <dbReference type="EnsemblPlants" id="Pp3c16_6830V3.4"/>
    </source>
</evidence>
<dbReference type="PANTHER" id="PTHR12802">
    <property type="entry name" value="SWI/SNF COMPLEX-RELATED"/>
    <property type="match status" value="1"/>
</dbReference>
<keyword evidence="4" id="KW-0805">Transcription regulation</keyword>
<feature type="compositionally biased region" description="Polar residues" evidence="10">
    <location>
        <begin position="177"/>
        <end position="202"/>
    </location>
</feature>
<keyword evidence="3" id="KW-0862">Zinc</keyword>
<reference evidence="15" key="3">
    <citation type="submission" date="2020-12" db="UniProtKB">
        <authorList>
            <consortium name="EnsemblPlants"/>
        </authorList>
    </citation>
    <scope>IDENTIFICATION</scope>
</reference>
<dbReference type="RefSeq" id="XP_024399033.2">
    <property type="nucleotide sequence ID" value="XM_024543265.2"/>
</dbReference>
<feature type="domain" description="ZZ-type" evidence="12">
    <location>
        <begin position="372"/>
        <end position="431"/>
    </location>
</feature>
<dbReference type="EMBL" id="ABEU02000016">
    <property type="status" value="NOT_ANNOTATED_CDS"/>
    <property type="molecule type" value="Genomic_DNA"/>
</dbReference>
<dbReference type="SUPFAM" id="SSF46689">
    <property type="entry name" value="Homeodomain-like"/>
    <property type="match status" value="2"/>
</dbReference>
<feature type="region of interest" description="Disordered" evidence="10">
    <location>
        <begin position="609"/>
        <end position="664"/>
    </location>
</feature>
<dbReference type="FunFam" id="1.10.10.10:FF:000020">
    <property type="entry name" value="SWI/SNF complex subunit SMARCC2 isoform c"/>
    <property type="match status" value="1"/>
</dbReference>
<feature type="compositionally biased region" description="Low complexity" evidence="10">
    <location>
        <begin position="944"/>
        <end position="961"/>
    </location>
</feature>
<evidence type="ECO:0000256" key="4">
    <source>
        <dbReference type="ARBA" id="ARBA00023015"/>
    </source>
</evidence>
<dbReference type="PROSITE" id="PS51293">
    <property type="entry name" value="SANT"/>
    <property type="match status" value="1"/>
</dbReference>
<dbReference type="GO" id="GO:0003677">
    <property type="term" value="F:DNA binding"/>
    <property type="evidence" value="ECO:0007669"/>
    <property type="project" value="UniProtKB-KW"/>
</dbReference>
<feature type="domain" description="SANT" evidence="14">
    <location>
        <begin position="434"/>
        <end position="480"/>
    </location>
</feature>
<feature type="compositionally biased region" description="Low complexity" evidence="10">
    <location>
        <begin position="635"/>
        <end position="664"/>
    </location>
</feature>
<feature type="compositionally biased region" description="Polar residues" evidence="10">
    <location>
        <begin position="497"/>
        <end position="508"/>
    </location>
</feature>
<dbReference type="SMART" id="SM00291">
    <property type="entry name" value="ZnF_ZZ"/>
    <property type="match status" value="1"/>
</dbReference>
<proteinExistence type="predicted"/>
<evidence type="ECO:0000256" key="7">
    <source>
        <dbReference type="ARBA" id="ARBA00023242"/>
    </source>
</evidence>
<evidence type="ECO:0008006" key="17">
    <source>
        <dbReference type="Google" id="ProtNLM"/>
    </source>
</evidence>
<evidence type="ECO:0000256" key="3">
    <source>
        <dbReference type="ARBA" id="ARBA00022833"/>
    </source>
</evidence>
<dbReference type="GO" id="GO:0005634">
    <property type="term" value="C:nucleus"/>
    <property type="evidence" value="ECO:0007669"/>
    <property type="project" value="UniProtKB-ARBA"/>
</dbReference>
<keyword evidence="6" id="KW-0804">Transcription</keyword>
<name>A0A7I4F730_PHYPA</name>
<dbReference type="Pfam" id="PF00249">
    <property type="entry name" value="Myb_DNA-binding"/>
    <property type="match status" value="1"/>
</dbReference>
<dbReference type="InterPro" id="IPR000433">
    <property type="entry name" value="Znf_ZZ"/>
</dbReference>
<evidence type="ECO:0000256" key="10">
    <source>
        <dbReference type="SAM" id="MobiDB-lite"/>
    </source>
</evidence>
<dbReference type="InterPro" id="IPR001005">
    <property type="entry name" value="SANT/Myb"/>
</dbReference>
<evidence type="ECO:0000256" key="9">
    <source>
        <dbReference type="SAM" id="Coils"/>
    </source>
</evidence>
<evidence type="ECO:0000256" key="5">
    <source>
        <dbReference type="ARBA" id="ARBA00023125"/>
    </source>
</evidence>
<dbReference type="InterPro" id="IPR043145">
    <property type="entry name" value="Znf_ZZ_sf"/>
</dbReference>
<dbReference type="CDD" id="cd02336">
    <property type="entry name" value="ZZ_RSC8"/>
    <property type="match status" value="1"/>
</dbReference>
<dbReference type="InParanoid" id="A0A7I4F730"/>
<feature type="region of interest" description="Disordered" evidence="10">
    <location>
        <begin position="151"/>
        <end position="205"/>
    </location>
</feature>
<evidence type="ECO:0000256" key="2">
    <source>
        <dbReference type="ARBA" id="ARBA00022771"/>
    </source>
</evidence>
<dbReference type="Gene3D" id="3.30.60.90">
    <property type="match status" value="1"/>
</dbReference>
<feature type="domain" description="Myb-like" evidence="11">
    <location>
        <begin position="426"/>
        <end position="476"/>
    </location>
</feature>
<feature type="region of interest" description="Disordered" evidence="10">
    <location>
        <begin position="26"/>
        <end position="88"/>
    </location>
</feature>
<keyword evidence="9" id="KW-0175">Coiled coil</keyword>
<dbReference type="Gene3D" id="1.10.10.60">
    <property type="entry name" value="Homeodomain-like"/>
    <property type="match status" value="1"/>
</dbReference>
<dbReference type="FunFam" id="1.10.10.60:FF:000014">
    <property type="entry name" value="SWI/SNF complex subunit SMARCC2 isoform C"/>
    <property type="match status" value="1"/>
</dbReference>
<evidence type="ECO:0000259" key="13">
    <source>
        <dbReference type="PROSITE" id="PS50934"/>
    </source>
</evidence>
<protein>
    <recommendedName>
        <fullName evidence="17">Chromatin remodeling factor subunit</fullName>
    </recommendedName>
</protein>
<dbReference type="PANTHER" id="PTHR12802:SF41">
    <property type="entry name" value="BRAHMA ASSOCIATED PROTEIN 155 KDA"/>
    <property type="match status" value="1"/>
</dbReference>
<dbReference type="InterPro" id="IPR007526">
    <property type="entry name" value="SWIRM"/>
</dbReference>
<feature type="compositionally biased region" description="Polar residues" evidence="10">
    <location>
        <begin position="153"/>
        <end position="168"/>
    </location>
</feature>
<dbReference type="Pfam" id="PF00569">
    <property type="entry name" value="ZZ"/>
    <property type="match status" value="1"/>
</dbReference>
<dbReference type="SUPFAM" id="SSF57850">
    <property type="entry name" value="RING/U-box"/>
    <property type="match status" value="1"/>
</dbReference>
<evidence type="ECO:0000256" key="8">
    <source>
        <dbReference type="PROSITE-ProRule" id="PRU00228"/>
    </source>
</evidence>
<dbReference type="InterPro" id="IPR036388">
    <property type="entry name" value="WH-like_DNA-bd_sf"/>
</dbReference>
<dbReference type="Gene3D" id="1.10.10.10">
    <property type="entry name" value="Winged helix-like DNA-binding domain superfamily/Winged helix DNA-binding domain"/>
    <property type="match status" value="1"/>
</dbReference>
<evidence type="ECO:0000256" key="6">
    <source>
        <dbReference type="ARBA" id="ARBA00023163"/>
    </source>
</evidence>
<sequence>MAARRQPAAAASPAGLKINVKAGVGASNLSKEGHPQESGEDVSAEPGDGPTTNAGMLKRKRLTPPASPTASKRPPRGDSPNPAVANGELVETVTKKIASNFTDLNVAKHDVGKPDVVVGSEVGTEPAELGAVRVSDEGNKAIPSAQGEFPLSSAATDHQHGVSSAAQDTDTDAVQVRDQSQPEVSGLQVSSSLAASNPTASVNEEPKYHTIPTHAGWFSWTDIHTLEKRGLPEFFNGKVPGKTPEMYMKYRNTIMKKYREHFGKVITVADVQEHLDDVDEKSVHRVMEFLDHWGLINYQAPAEFLPPWKHPGPILKSDAALMLRALPRKGSSLYHCDTSCTPVIEQNLVKSKPVKTTESVIADMLALEGGAEVEYHCNFCSADCSKQRYHCQKQADFDLCPECYNEGQFGPDMVPTDFMKMDVTEAYNANGGGWSDQETLLLLEALELYGDNWNEIAEHVATKSKSQCILHFIRLPVEDPFSEDSDGFVLTNNVPVTSSVTQTDSAPQPESKEEGTAEEEPEDGTPNKESTDVAVECLDEDLVMPTNLAAFAEAGNPVMAQMAFLGTMTGSKLAGEAAKAALAALTMKDPGVYLAAGTAMILEDPVDIVKPSESENPDRSVQADESMQSGDETTSAGDAGPSSSSGVKMPPNNTTATALNNDDALTQLEPNIGKELVHKGGMTEKKLDIMEESKVAGCVKRAAASAMAAAAVKAKLLADQEEREMHRLMAVVIEHQLKKLELKLKLLNDLDSELTKQCESVERDRLNFFANQARIAASHMGTSSNSNPPTSPARQQQPAGQHHQPVGSHHQVGGQYHQPAGPHQFQHQHQHPAAMVQGPVSFQGQMVYGPGFQGMAHPPGISSNQQMQPNNAAAFMQSQLYQGLANSVHAGAAIAMQQNHFGRQMMIGGNTPPHLLQGRHVGPQEVNPPPQVVGRPLIQSDDAPGQGLRGPMPGMPGLSRPVPGGALGGMPQ</sequence>
<organism evidence="15 16">
    <name type="scientific">Physcomitrium patens</name>
    <name type="common">Spreading-leaved earth moss</name>
    <name type="synonym">Physcomitrella patens</name>
    <dbReference type="NCBI Taxonomy" id="3218"/>
    <lineage>
        <taxon>Eukaryota</taxon>
        <taxon>Viridiplantae</taxon>
        <taxon>Streptophyta</taxon>
        <taxon>Embryophyta</taxon>
        <taxon>Bryophyta</taxon>
        <taxon>Bryophytina</taxon>
        <taxon>Bryopsida</taxon>
        <taxon>Funariidae</taxon>
        <taxon>Funariales</taxon>
        <taxon>Funariaceae</taxon>
        <taxon>Physcomitrium</taxon>
    </lineage>
</organism>
<reference evidence="15 16" key="2">
    <citation type="journal article" date="2018" name="Plant J.">
        <title>The Physcomitrella patens chromosome-scale assembly reveals moss genome structure and evolution.</title>
        <authorList>
            <person name="Lang D."/>
            <person name="Ullrich K.K."/>
            <person name="Murat F."/>
            <person name="Fuchs J."/>
            <person name="Jenkins J."/>
            <person name="Haas F.B."/>
            <person name="Piednoel M."/>
            <person name="Gundlach H."/>
            <person name="Van Bel M."/>
            <person name="Meyberg R."/>
            <person name="Vives C."/>
            <person name="Morata J."/>
            <person name="Symeonidi A."/>
            <person name="Hiss M."/>
            <person name="Muchero W."/>
            <person name="Kamisugi Y."/>
            <person name="Saleh O."/>
            <person name="Blanc G."/>
            <person name="Decker E.L."/>
            <person name="van Gessel N."/>
            <person name="Grimwood J."/>
            <person name="Hayes R.D."/>
            <person name="Graham S.W."/>
            <person name="Gunter L.E."/>
            <person name="McDaniel S.F."/>
            <person name="Hoernstein S.N.W."/>
            <person name="Larsson A."/>
            <person name="Li F.W."/>
            <person name="Perroud P.F."/>
            <person name="Phillips J."/>
            <person name="Ranjan P."/>
            <person name="Rokshar D.S."/>
            <person name="Rothfels C.J."/>
            <person name="Schneider L."/>
            <person name="Shu S."/>
            <person name="Stevenson D.W."/>
            <person name="Thummler F."/>
            <person name="Tillich M."/>
            <person name="Villarreal Aguilar J.C."/>
            <person name="Widiez T."/>
            <person name="Wong G.K."/>
            <person name="Wymore A."/>
            <person name="Zhang Y."/>
            <person name="Zimmer A.D."/>
            <person name="Quatrano R.S."/>
            <person name="Mayer K.F.X."/>
            <person name="Goodstein D."/>
            <person name="Casacuberta J.M."/>
            <person name="Vandepoele K."/>
            <person name="Reski R."/>
            <person name="Cuming A.C."/>
            <person name="Tuskan G.A."/>
            <person name="Maumus F."/>
            <person name="Salse J."/>
            <person name="Schmutz J."/>
            <person name="Rensing S.A."/>
        </authorList>
    </citation>
    <scope>NUCLEOTIDE SEQUENCE [LARGE SCALE GENOMIC DNA]</scope>
    <source>
        <strain evidence="15 16">cv. Gransden 2004</strain>
    </source>
</reference>
<dbReference type="InterPro" id="IPR041984">
    <property type="entry name" value="Rsc8/Ssr1/Ssr2_ZZ"/>
</dbReference>
<feature type="compositionally biased region" description="Basic and acidic residues" evidence="10">
    <location>
        <begin position="610"/>
        <end position="622"/>
    </location>
</feature>
<keyword evidence="1" id="KW-0479">Metal-binding</keyword>